<keyword evidence="6 8" id="KW-1133">Transmembrane helix</keyword>
<comment type="similarity">
    <text evidence="2">Belongs to the BCCT transporter (TC 2.A.15) family.</text>
</comment>
<feature type="transmembrane region" description="Helical" evidence="8">
    <location>
        <begin position="45"/>
        <end position="64"/>
    </location>
</feature>
<comment type="caution">
    <text evidence="9">The sequence shown here is derived from an EMBL/GenBank/DDBJ whole genome shotgun (WGS) entry which is preliminary data.</text>
</comment>
<evidence type="ECO:0000256" key="4">
    <source>
        <dbReference type="ARBA" id="ARBA00022475"/>
    </source>
</evidence>
<evidence type="ECO:0000256" key="1">
    <source>
        <dbReference type="ARBA" id="ARBA00004651"/>
    </source>
</evidence>
<feature type="transmembrane region" description="Helical" evidence="8">
    <location>
        <begin position="7"/>
        <end position="25"/>
    </location>
</feature>
<evidence type="ECO:0000313" key="9">
    <source>
        <dbReference type="EMBL" id="TCP22670.1"/>
    </source>
</evidence>
<proteinExistence type="inferred from homology"/>
<dbReference type="Proteomes" id="UP000295416">
    <property type="component" value="Unassembled WGS sequence"/>
</dbReference>
<feature type="transmembrane region" description="Helical" evidence="8">
    <location>
        <begin position="441"/>
        <end position="460"/>
    </location>
</feature>
<evidence type="ECO:0000256" key="6">
    <source>
        <dbReference type="ARBA" id="ARBA00022989"/>
    </source>
</evidence>
<dbReference type="RefSeq" id="WP_132747466.1">
    <property type="nucleotide sequence ID" value="NZ_SLXK01000034.1"/>
</dbReference>
<feature type="transmembrane region" description="Helical" evidence="8">
    <location>
        <begin position="466"/>
        <end position="486"/>
    </location>
</feature>
<feature type="transmembrane region" description="Helical" evidence="8">
    <location>
        <begin position="400"/>
        <end position="429"/>
    </location>
</feature>
<accession>A0A4R2NM48</accession>
<keyword evidence="5 8" id="KW-0812">Transmembrane</keyword>
<dbReference type="OrthoDB" id="9775735at2"/>
<dbReference type="EMBL" id="SLXK01000034">
    <property type="protein sequence ID" value="TCP22670.1"/>
    <property type="molecule type" value="Genomic_DNA"/>
</dbReference>
<evidence type="ECO:0000256" key="2">
    <source>
        <dbReference type="ARBA" id="ARBA00005658"/>
    </source>
</evidence>
<dbReference type="AlphaFoldDB" id="A0A4R2NM48"/>
<reference evidence="9 10" key="1">
    <citation type="submission" date="2019-03" db="EMBL/GenBank/DDBJ databases">
        <title>Genomic Encyclopedia of Type Strains, Phase IV (KMG-IV): sequencing the most valuable type-strain genomes for metagenomic binning, comparative biology and taxonomic classification.</title>
        <authorList>
            <person name="Goeker M."/>
        </authorList>
    </citation>
    <scope>NUCLEOTIDE SEQUENCE [LARGE SCALE GENOMIC DNA]</scope>
    <source>
        <strain evidence="9 10">DSM 19377</strain>
    </source>
</reference>
<keyword evidence="10" id="KW-1185">Reference proteome</keyword>
<dbReference type="GO" id="GO:0022857">
    <property type="term" value="F:transmembrane transporter activity"/>
    <property type="evidence" value="ECO:0007669"/>
    <property type="project" value="InterPro"/>
</dbReference>
<keyword evidence="7 8" id="KW-0472">Membrane</keyword>
<evidence type="ECO:0000256" key="3">
    <source>
        <dbReference type="ARBA" id="ARBA00022448"/>
    </source>
</evidence>
<protein>
    <submittedName>
        <fullName evidence="9">Glycine betaine transporter</fullName>
    </submittedName>
</protein>
<evidence type="ECO:0000256" key="7">
    <source>
        <dbReference type="ARBA" id="ARBA00023136"/>
    </source>
</evidence>
<feature type="transmembrane region" description="Helical" evidence="8">
    <location>
        <begin position="84"/>
        <end position="105"/>
    </location>
</feature>
<feature type="transmembrane region" description="Helical" evidence="8">
    <location>
        <begin position="133"/>
        <end position="154"/>
    </location>
</feature>
<dbReference type="GO" id="GO:0005886">
    <property type="term" value="C:plasma membrane"/>
    <property type="evidence" value="ECO:0007669"/>
    <property type="project" value="UniProtKB-SubCell"/>
</dbReference>
<name>A0A4R2NM48_9BACL</name>
<dbReference type="PANTHER" id="PTHR30047">
    <property type="entry name" value="HIGH-AFFINITY CHOLINE TRANSPORT PROTEIN-RELATED"/>
    <property type="match status" value="1"/>
</dbReference>
<organism evidence="9 10">
    <name type="scientific">Scopulibacillus darangshiensis</name>
    <dbReference type="NCBI Taxonomy" id="442528"/>
    <lineage>
        <taxon>Bacteria</taxon>
        <taxon>Bacillati</taxon>
        <taxon>Bacillota</taxon>
        <taxon>Bacilli</taxon>
        <taxon>Bacillales</taxon>
        <taxon>Sporolactobacillaceae</taxon>
        <taxon>Scopulibacillus</taxon>
    </lineage>
</organism>
<evidence type="ECO:0000256" key="5">
    <source>
        <dbReference type="ARBA" id="ARBA00022692"/>
    </source>
</evidence>
<dbReference type="PROSITE" id="PS01303">
    <property type="entry name" value="BCCT"/>
    <property type="match status" value="1"/>
</dbReference>
<dbReference type="NCBIfam" id="TIGR00842">
    <property type="entry name" value="bcct"/>
    <property type="match status" value="1"/>
</dbReference>
<keyword evidence="4" id="KW-1003">Cell membrane</keyword>
<comment type="subcellular location">
    <subcellularLocation>
        <location evidence="1">Cell membrane</location>
        <topology evidence="1">Multi-pass membrane protein</topology>
    </subcellularLocation>
</comment>
<dbReference type="Pfam" id="PF02028">
    <property type="entry name" value="BCCT"/>
    <property type="match status" value="1"/>
</dbReference>
<feature type="transmembrane region" description="Helical" evidence="8">
    <location>
        <begin position="221"/>
        <end position="243"/>
    </location>
</feature>
<sequence>MLKRHSVLGISLSLSILFVVIGVVFNDWLGQKASAFLDFAVTYFNWFYLLVGTIFVMLCLYLMFSKYGNIRLGKDEDKPDYNTISWISMLFSAGMGVGLVFWSIAEPVTHYITPAYGEGSTSQSAELSMVYTFFHWGVHPWAIFSTIGLGLAYFQFRKGLPATVSSIFYPILGDNIKGPIGKVIDILAVFVTAVGVASTFGLSALQISSGLHTEWGVPNSLSIQLLIIIIATVLFLLSATTGLDRGIKYLSNTNMLIFFILMLIVLIVGPTRQIFEVLISSTGSYLTKIVPFSFRLAPYNAGQDKWISDWTVFYWAWWMTWAPFVGSFIARISKGRTIKEFMMGVLIVPTLLTFVWFSILGGTALHLVNDLHNSGLAKSITNDMTSALFLFFNNIPMGSILSILAMFLIFTFFITSADSAVFVLGILSMKGDLNPSKKIKMIWGIIVAGAAVVFLVAGGLEAVKTISIVIASPFTIIMLFICYSLFKAIRSDYLQQPLRINVRKEKNRTKENIAETKKAEQI</sequence>
<feature type="transmembrane region" description="Helical" evidence="8">
    <location>
        <begin position="344"/>
        <end position="368"/>
    </location>
</feature>
<feature type="transmembrane region" description="Helical" evidence="8">
    <location>
        <begin position="255"/>
        <end position="275"/>
    </location>
</feature>
<feature type="transmembrane region" description="Helical" evidence="8">
    <location>
        <begin position="186"/>
        <end position="209"/>
    </location>
</feature>
<gene>
    <name evidence="9" type="ORF">EV207_13412</name>
</gene>
<dbReference type="PANTHER" id="PTHR30047:SF7">
    <property type="entry name" value="HIGH-AFFINITY CHOLINE TRANSPORT PROTEIN"/>
    <property type="match status" value="1"/>
</dbReference>
<keyword evidence="3" id="KW-0813">Transport</keyword>
<evidence type="ECO:0000313" key="10">
    <source>
        <dbReference type="Proteomes" id="UP000295416"/>
    </source>
</evidence>
<feature type="transmembrane region" description="Helical" evidence="8">
    <location>
        <begin position="312"/>
        <end position="332"/>
    </location>
</feature>
<evidence type="ECO:0000256" key="8">
    <source>
        <dbReference type="SAM" id="Phobius"/>
    </source>
</evidence>
<dbReference type="InterPro" id="IPR018093">
    <property type="entry name" value="BCCT_CS"/>
</dbReference>
<dbReference type="InterPro" id="IPR000060">
    <property type="entry name" value="BCCT_transptr"/>
</dbReference>